<dbReference type="InterPro" id="IPR031680">
    <property type="entry name" value="Hepar_II_III_N"/>
</dbReference>
<proteinExistence type="predicted"/>
<evidence type="ECO:0000259" key="5">
    <source>
        <dbReference type="Pfam" id="PF07940"/>
    </source>
</evidence>
<dbReference type="PANTHER" id="PTHR39210:SF1">
    <property type="entry name" value="HEPARIN-SULFATE LYASE"/>
    <property type="match status" value="1"/>
</dbReference>
<accession>A0ABW8QXP8</accession>
<feature type="domain" description="Heparinase II/III-like C-terminal" evidence="5">
    <location>
        <begin position="389"/>
        <end position="554"/>
    </location>
</feature>
<dbReference type="SUPFAM" id="SSF48230">
    <property type="entry name" value="Chondroitin AC/alginate lyase"/>
    <property type="match status" value="1"/>
</dbReference>
<dbReference type="Gene3D" id="2.70.98.70">
    <property type="match status" value="1"/>
</dbReference>
<dbReference type="InterPro" id="IPR012480">
    <property type="entry name" value="Hepar_II_III_C"/>
</dbReference>
<keyword evidence="4" id="KW-0456">Lyase</keyword>
<dbReference type="EMBL" id="JBJHQF010000011">
    <property type="protein sequence ID" value="MFK9004384.1"/>
    <property type="molecule type" value="Genomic_DNA"/>
</dbReference>
<dbReference type="Proteomes" id="UP001623008">
    <property type="component" value="Unassembled WGS sequence"/>
</dbReference>
<keyword evidence="8" id="KW-1185">Reference proteome</keyword>
<dbReference type="Pfam" id="PF07940">
    <property type="entry name" value="Hepar_II_III_C"/>
    <property type="match status" value="1"/>
</dbReference>
<evidence type="ECO:0000313" key="7">
    <source>
        <dbReference type="EMBL" id="MFK9004384.1"/>
    </source>
</evidence>
<sequence length="611" mass="69772">MKLLFVKFTTALSLGVPNLVRVLFYRLGLKLKLNPIFKLEGEAPQGPFFFPSAHPSKKLVSPGHWHGNGLLFGYIPYPVGALPPDWHKNPINGEVMEYQDRPWWEIPDFDPKVGDIKLIWEASRFDWVLSFAQRVKEGDDVALETLNSWLNDWCEHNPPYFGANWKCGQEASIRVMHLAMASLIIGSSHDVSAPLLELIRLHLCRIAPTLQYAIAQDNNHGTSEAAALYIGGSLLASYHIEGGAGWRRMGVYWLENRSKRLIGKDGSFSQYSVTYHRVLLDTLCMVELWRLSRGDQQFSTLWNSRAGAATHWLYTMVRGANGDAPNLGANDGARLLPLLDDDYRDFRPTVQMSSRLFLNANAYPPGPWDDRLEWFGLSRAASDLELPASRLSDSGGLAVLHENDAMVVMRYPRFRFRPSQADAMHVDLWRGNTNLLRDAGSYSYNTEPVWQNYFPGTQSHNTVQFDGRDQMPRLSRFLFGRWLKTQERSHIHAQQTAVSFSASYMDSERCSHKRSILLDKGGLKVSDEINGFKEKAVLRWRLSPGVWVQESDYSFTNGRDRISIEPTMSVRRCEVIDGWESRYYLQKHLVPVLELEVTQPGSLITEYRWDL</sequence>
<dbReference type="PANTHER" id="PTHR39210">
    <property type="entry name" value="HEPARIN-SULFATE LYASE"/>
    <property type="match status" value="1"/>
</dbReference>
<evidence type="ECO:0000313" key="8">
    <source>
        <dbReference type="Proteomes" id="UP001623008"/>
    </source>
</evidence>
<keyword evidence="3" id="KW-0574">Periplasm</keyword>
<keyword evidence="2" id="KW-0732">Signal</keyword>
<evidence type="ECO:0000256" key="2">
    <source>
        <dbReference type="ARBA" id="ARBA00022729"/>
    </source>
</evidence>
<dbReference type="RefSeq" id="WP_406597348.1">
    <property type="nucleotide sequence ID" value="NZ_JBJHQF010000011.1"/>
</dbReference>
<feature type="domain" description="Heparin-sulfate lyase N-terminal" evidence="6">
    <location>
        <begin position="114"/>
        <end position="285"/>
    </location>
</feature>
<gene>
    <name evidence="7" type="ORF">ACJEBJ_09635</name>
</gene>
<evidence type="ECO:0000256" key="1">
    <source>
        <dbReference type="ARBA" id="ARBA00004418"/>
    </source>
</evidence>
<comment type="subcellular location">
    <subcellularLocation>
        <location evidence="1">Periplasm</location>
    </subcellularLocation>
</comment>
<evidence type="ECO:0000256" key="4">
    <source>
        <dbReference type="ARBA" id="ARBA00023239"/>
    </source>
</evidence>
<dbReference type="Pfam" id="PF16889">
    <property type="entry name" value="Hepar_II_III_N"/>
    <property type="match status" value="1"/>
</dbReference>
<evidence type="ECO:0000259" key="6">
    <source>
        <dbReference type="Pfam" id="PF16889"/>
    </source>
</evidence>
<dbReference type="InterPro" id="IPR008929">
    <property type="entry name" value="Chondroitin_lyas"/>
</dbReference>
<comment type="caution">
    <text evidence="7">The sequence shown here is derived from an EMBL/GenBank/DDBJ whole genome shotgun (WGS) entry which is preliminary data.</text>
</comment>
<reference evidence="7 8" key="1">
    <citation type="submission" date="2024-11" db="EMBL/GenBank/DDBJ databases">
        <authorList>
            <person name="Lucas J.A."/>
        </authorList>
    </citation>
    <scope>NUCLEOTIDE SEQUENCE [LARGE SCALE GENOMIC DNA]</scope>
    <source>
        <strain evidence="7 8">Z 7.15</strain>
    </source>
</reference>
<organism evidence="7 8">
    <name type="scientific">Pseudomonas pergaminensis</name>
    <dbReference type="NCBI Taxonomy" id="2853159"/>
    <lineage>
        <taxon>Bacteria</taxon>
        <taxon>Pseudomonadati</taxon>
        <taxon>Pseudomonadota</taxon>
        <taxon>Gammaproteobacteria</taxon>
        <taxon>Pseudomonadales</taxon>
        <taxon>Pseudomonadaceae</taxon>
        <taxon>Pseudomonas</taxon>
    </lineage>
</organism>
<dbReference type="Gene3D" id="1.50.10.100">
    <property type="entry name" value="Chondroitin AC/alginate lyase"/>
    <property type="match status" value="1"/>
</dbReference>
<protein>
    <submittedName>
        <fullName evidence="7">Heparinase II/III-family protein</fullName>
    </submittedName>
</protein>
<evidence type="ECO:0000256" key="3">
    <source>
        <dbReference type="ARBA" id="ARBA00022764"/>
    </source>
</evidence>
<name>A0ABW8QXP8_9PSED</name>